<dbReference type="InterPro" id="IPR016024">
    <property type="entry name" value="ARM-type_fold"/>
</dbReference>
<dbReference type="PROSITE" id="PS50085">
    <property type="entry name" value="RAPGAP"/>
    <property type="match status" value="1"/>
</dbReference>
<feature type="compositionally biased region" description="Polar residues" evidence="2">
    <location>
        <begin position="501"/>
        <end position="520"/>
    </location>
</feature>
<dbReference type="PANTHER" id="PTHR10063:SF0">
    <property type="entry name" value="TUBERIN"/>
    <property type="match status" value="1"/>
</dbReference>
<sequence length="1496" mass="165562">MVSYIPQASAYVTFLSTLLANGPLPSRHVRPTIRSLLLLLAEFSSDLPKVTEIQQHRRQSHPPPGTMGQVGDQMSTLEDRTWALFSSALSGSYAATTAQEIKRILLPNDLTSSSDDVASHLMTRYAHGAARVVRLALRQGVAHRISLHRLEALEEPYSPTGVPVHSQQNEKVLQVLYGVGADEGSFWDVPRVRDILGSTVRTWLGAQRGNSSDAVVLECLGIASDMVDEATGTFRSLTQDEARVVGEVLMEAVRCFSGLPLQSQHSADRHNLVSAVSQFLFSIPLNSPLSPTTTDIFLSVADYVPDEKLAEVVEYTFKDTLPFPSTPRWLPIIMDLLAKLNRPAMPLCRRALARCIRKLYDSVRDLSEYRDPLVRIALQAWERSMGAEDDHETVRDILAVLEDGIVDGAADLPFTQGIYVRPPQAFSATGLDQRIQALLVAVANGCECVEEPNSVPFGSTLDQSSFAPVSLHGPSLVDPDRMRSSYNSSIESPVISHHPSGLSTPSKSTAPVGSSSSDNLATPDDHNHSLLPRIGPVDSPDPFLDHETRCKSMNAVITLIRTFSRLAFSPPHSLDSDSPFKAARAPASSKCITVFENLLSLLGPTTATTDLPDGEERPLGHKQARCRRARLAILQWTVRLRADRDHRLYVLDNVDMAVDPFAALVKRGFASSEKPDVSGQALGHEVERESRRQRPTAQRGGTEVDPREPSETPSRSKSRFPSSPRESSSPRSPLDPLWGLPDVLPFEVPDDSRPSEGMTTYSADLTEHDGITQSLWLSVSMYVCILTDILHDETDWEILSYTLCHLPLQLSNKHLFCGPRTRKTVGNLVSVLCSAIFNDRLGSKAQIPADLKSTDIHGLAYQTLTILIGYRDSFDSRERILSESLVQAFCQGLNRYHTVAKPCLQALSICSYELQSPMAKFLPQILNQLVQVISNPAISRQILELLAIIGTIPILYSNLREAEFHLIFTAAGRYIQRHNQPAQISMSTSGGAQVGGESFALSQHVLVLAYYVIYIWFLGIKRPERPRYIRSIARHLLIANDGNAIMTEMTEVCFDWLARYTYSNGSPRSSSVTQPSSDQSSKTWLMGNSLLTVENLPRPGWISITSRRPSGIVHVTSRIDDVTAERLDGIDLRELISNTIGDTPIRPTNDLAPPGPEFASEALEQSPLDFSFPLAAAPVPSLPENAQLAQASMIPQDDLEMDPGFLPLQLSQYPTSSASSFPPSLLANDEDLARTIRVLDLVPVVDLHKVGIMYAAPGQTREADILGNQHGSPAYTRFLHGLGRLVQLKNQRDVYTAGLDTSDSGLDGEFAYACWDGIAQVVYHAATMMPNVPHDPERMFKKRHIGNDWVRIVWNDSGTAYRFDTLSTAFQLVNIVIEPHSAGTIAAYSNSSHENEFFKLMLQRAPGMPEFGPVGEFKLLSSRNLAAYVRQVSLLASLFAQVYHWTERDTHREEYVTNWRRRLQMIKKLRRATKALEGRSGEMDEETSFGDFTPFY</sequence>
<feature type="region of interest" description="Disordered" evidence="2">
    <location>
        <begin position="672"/>
        <end position="738"/>
    </location>
</feature>
<dbReference type="FunFam" id="3.40.50.11210:FF:000007">
    <property type="entry name" value="Tuberous sclerosis 2"/>
    <property type="match status" value="1"/>
</dbReference>
<dbReference type="InterPro" id="IPR035974">
    <property type="entry name" value="Rap/Ran-GAP_sf"/>
</dbReference>
<dbReference type="GO" id="GO:0033596">
    <property type="term" value="C:TSC1-TSC2 complex"/>
    <property type="evidence" value="ECO:0007669"/>
    <property type="project" value="TreeGrafter"/>
</dbReference>
<evidence type="ECO:0000256" key="1">
    <source>
        <dbReference type="ARBA" id="ARBA00022468"/>
    </source>
</evidence>
<gene>
    <name evidence="4" type="ORF">BS47DRAFT_702956</name>
</gene>
<dbReference type="PANTHER" id="PTHR10063">
    <property type="entry name" value="TUBERIN"/>
    <property type="match status" value="1"/>
</dbReference>
<evidence type="ECO:0000313" key="5">
    <source>
        <dbReference type="Proteomes" id="UP000886523"/>
    </source>
</evidence>
<keyword evidence="1" id="KW-0343">GTPase activation</keyword>
<evidence type="ECO:0000313" key="4">
    <source>
        <dbReference type="EMBL" id="KAF9516103.1"/>
    </source>
</evidence>
<dbReference type="Pfam" id="PF02145">
    <property type="entry name" value="Rap_GAP"/>
    <property type="match status" value="1"/>
</dbReference>
<dbReference type="GO" id="GO:0051056">
    <property type="term" value="P:regulation of small GTPase mediated signal transduction"/>
    <property type="evidence" value="ECO:0007669"/>
    <property type="project" value="InterPro"/>
</dbReference>
<comment type="caution">
    <text evidence="4">The sequence shown here is derived from an EMBL/GenBank/DDBJ whole genome shotgun (WGS) entry which is preliminary data.</text>
</comment>
<feature type="region of interest" description="Disordered" evidence="2">
    <location>
        <begin position="477"/>
        <end position="527"/>
    </location>
</feature>
<accession>A0A9P6B1V2</accession>
<protein>
    <recommendedName>
        <fullName evidence="3">Rap-GAP domain-containing protein</fullName>
    </recommendedName>
</protein>
<feature type="compositionally biased region" description="Low complexity" evidence="2">
    <location>
        <begin position="713"/>
        <end position="732"/>
    </location>
</feature>
<dbReference type="GO" id="GO:0032007">
    <property type="term" value="P:negative regulation of TOR signaling"/>
    <property type="evidence" value="ECO:0007669"/>
    <property type="project" value="TreeGrafter"/>
</dbReference>
<organism evidence="4 5">
    <name type="scientific">Hydnum rufescens UP504</name>
    <dbReference type="NCBI Taxonomy" id="1448309"/>
    <lineage>
        <taxon>Eukaryota</taxon>
        <taxon>Fungi</taxon>
        <taxon>Dikarya</taxon>
        <taxon>Basidiomycota</taxon>
        <taxon>Agaricomycotina</taxon>
        <taxon>Agaricomycetes</taxon>
        <taxon>Cantharellales</taxon>
        <taxon>Hydnaceae</taxon>
        <taxon>Hydnum</taxon>
    </lineage>
</organism>
<dbReference type="GO" id="GO:0005634">
    <property type="term" value="C:nucleus"/>
    <property type="evidence" value="ECO:0007669"/>
    <property type="project" value="InterPro"/>
</dbReference>
<dbReference type="Pfam" id="PF03542">
    <property type="entry name" value="Tuberin"/>
    <property type="match status" value="1"/>
</dbReference>
<evidence type="ECO:0000259" key="3">
    <source>
        <dbReference type="PROSITE" id="PS50085"/>
    </source>
</evidence>
<dbReference type="Proteomes" id="UP000886523">
    <property type="component" value="Unassembled WGS sequence"/>
</dbReference>
<dbReference type="InterPro" id="IPR027107">
    <property type="entry name" value="Tuberin/Ral-act_asu"/>
</dbReference>
<dbReference type="EMBL" id="MU128943">
    <property type="protein sequence ID" value="KAF9516103.1"/>
    <property type="molecule type" value="Genomic_DNA"/>
</dbReference>
<name>A0A9P6B1V2_9AGAM</name>
<keyword evidence="5" id="KW-1185">Reference proteome</keyword>
<proteinExistence type="predicted"/>
<dbReference type="SUPFAM" id="SSF111347">
    <property type="entry name" value="Rap/Ran-GAP"/>
    <property type="match status" value="1"/>
</dbReference>
<dbReference type="Gene3D" id="3.40.50.11210">
    <property type="entry name" value="Rap/Ran-GAP"/>
    <property type="match status" value="1"/>
</dbReference>
<reference evidence="4" key="1">
    <citation type="journal article" date="2020" name="Nat. Commun.">
        <title>Large-scale genome sequencing of mycorrhizal fungi provides insights into the early evolution of symbiotic traits.</title>
        <authorList>
            <person name="Miyauchi S."/>
            <person name="Kiss E."/>
            <person name="Kuo A."/>
            <person name="Drula E."/>
            <person name="Kohler A."/>
            <person name="Sanchez-Garcia M."/>
            <person name="Morin E."/>
            <person name="Andreopoulos B."/>
            <person name="Barry K.W."/>
            <person name="Bonito G."/>
            <person name="Buee M."/>
            <person name="Carver A."/>
            <person name="Chen C."/>
            <person name="Cichocki N."/>
            <person name="Clum A."/>
            <person name="Culley D."/>
            <person name="Crous P.W."/>
            <person name="Fauchery L."/>
            <person name="Girlanda M."/>
            <person name="Hayes R.D."/>
            <person name="Keri Z."/>
            <person name="LaButti K."/>
            <person name="Lipzen A."/>
            <person name="Lombard V."/>
            <person name="Magnuson J."/>
            <person name="Maillard F."/>
            <person name="Murat C."/>
            <person name="Nolan M."/>
            <person name="Ohm R.A."/>
            <person name="Pangilinan J."/>
            <person name="Pereira M.F."/>
            <person name="Perotto S."/>
            <person name="Peter M."/>
            <person name="Pfister S."/>
            <person name="Riley R."/>
            <person name="Sitrit Y."/>
            <person name="Stielow J.B."/>
            <person name="Szollosi G."/>
            <person name="Zifcakova L."/>
            <person name="Stursova M."/>
            <person name="Spatafora J.W."/>
            <person name="Tedersoo L."/>
            <person name="Vaario L.M."/>
            <person name="Yamada A."/>
            <person name="Yan M."/>
            <person name="Wang P."/>
            <person name="Xu J."/>
            <person name="Bruns T."/>
            <person name="Baldrian P."/>
            <person name="Vilgalys R."/>
            <person name="Dunand C."/>
            <person name="Henrissat B."/>
            <person name="Grigoriev I.V."/>
            <person name="Hibbett D."/>
            <person name="Nagy L.G."/>
            <person name="Martin F.M."/>
        </authorList>
    </citation>
    <scope>NUCLEOTIDE SEQUENCE</scope>
    <source>
        <strain evidence="4">UP504</strain>
    </source>
</reference>
<dbReference type="OrthoDB" id="19311at2759"/>
<feature type="domain" description="Rap-GAP" evidence="3">
    <location>
        <begin position="1236"/>
        <end position="1477"/>
    </location>
</feature>
<dbReference type="InterPro" id="IPR000331">
    <property type="entry name" value="Rap/Ran_GAP_dom"/>
</dbReference>
<dbReference type="InterPro" id="IPR018515">
    <property type="entry name" value="Tuberin-type_domain"/>
</dbReference>
<dbReference type="GO" id="GO:0005096">
    <property type="term" value="F:GTPase activator activity"/>
    <property type="evidence" value="ECO:0007669"/>
    <property type="project" value="UniProtKB-KW"/>
</dbReference>
<evidence type="ECO:0000256" key="2">
    <source>
        <dbReference type="SAM" id="MobiDB-lite"/>
    </source>
</evidence>
<dbReference type="SUPFAM" id="SSF48371">
    <property type="entry name" value="ARM repeat"/>
    <property type="match status" value="1"/>
</dbReference>